<proteinExistence type="predicted"/>
<sequence length="53" mass="6069">MIVATLERQQKQELKDIRKLQKSNYARAVQEAKERLISAKIIDANGKLAAPYK</sequence>
<accession>A0A921IPN7</accession>
<comment type="caution">
    <text evidence="1">The sequence shown here is derived from an EMBL/GenBank/DDBJ whole genome shotgun (WGS) entry which is preliminary data.</text>
</comment>
<organism evidence="1 2">
    <name type="scientific">Collinsella ihumii</name>
    <dbReference type="NCBI Taxonomy" id="1720204"/>
    <lineage>
        <taxon>Bacteria</taxon>
        <taxon>Bacillati</taxon>
        <taxon>Actinomycetota</taxon>
        <taxon>Coriobacteriia</taxon>
        <taxon>Coriobacteriales</taxon>
        <taxon>Coriobacteriaceae</taxon>
        <taxon>Collinsella</taxon>
    </lineage>
</organism>
<evidence type="ECO:0000313" key="1">
    <source>
        <dbReference type="EMBL" id="HJG30811.1"/>
    </source>
</evidence>
<dbReference type="Proteomes" id="UP000746751">
    <property type="component" value="Unassembled WGS sequence"/>
</dbReference>
<protein>
    <submittedName>
        <fullName evidence="1">Uncharacterized protein</fullName>
    </submittedName>
</protein>
<dbReference type="AlphaFoldDB" id="A0A921IPN7"/>
<reference evidence="1" key="2">
    <citation type="submission" date="2021-09" db="EMBL/GenBank/DDBJ databases">
        <authorList>
            <person name="Gilroy R."/>
        </authorList>
    </citation>
    <scope>NUCLEOTIDE SEQUENCE</scope>
    <source>
        <strain evidence="1">ChiGjej2B2-7701</strain>
    </source>
</reference>
<name>A0A921IPN7_9ACTN</name>
<gene>
    <name evidence="1" type="ORF">K8U80_05380</name>
</gene>
<dbReference type="EMBL" id="DYVF01000038">
    <property type="protein sequence ID" value="HJG30811.1"/>
    <property type="molecule type" value="Genomic_DNA"/>
</dbReference>
<reference evidence="1" key="1">
    <citation type="journal article" date="2021" name="PeerJ">
        <title>Extensive microbial diversity within the chicken gut microbiome revealed by metagenomics and culture.</title>
        <authorList>
            <person name="Gilroy R."/>
            <person name="Ravi A."/>
            <person name="Getino M."/>
            <person name="Pursley I."/>
            <person name="Horton D.L."/>
            <person name="Alikhan N.F."/>
            <person name="Baker D."/>
            <person name="Gharbi K."/>
            <person name="Hall N."/>
            <person name="Watson M."/>
            <person name="Adriaenssens E.M."/>
            <person name="Foster-Nyarko E."/>
            <person name="Jarju S."/>
            <person name="Secka A."/>
            <person name="Antonio M."/>
            <person name="Oren A."/>
            <person name="Chaudhuri R.R."/>
            <person name="La Ragione R."/>
            <person name="Hildebrand F."/>
            <person name="Pallen M.J."/>
        </authorList>
    </citation>
    <scope>NUCLEOTIDE SEQUENCE</scope>
    <source>
        <strain evidence="1">ChiGjej2B2-7701</strain>
    </source>
</reference>
<evidence type="ECO:0000313" key="2">
    <source>
        <dbReference type="Proteomes" id="UP000746751"/>
    </source>
</evidence>